<dbReference type="FunFam" id="2.30.110.10:FF:000020">
    <property type="entry name" value="PNPO isoform 11"/>
    <property type="match status" value="1"/>
</dbReference>
<dbReference type="InterPro" id="IPR000659">
    <property type="entry name" value="Pyridox_Oxase"/>
</dbReference>
<feature type="binding site" evidence="7 9">
    <location>
        <begin position="78"/>
        <end position="79"/>
    </location>
    <ligand>
        <name>FMN</name>
        <dbReference type="ChEBI" id="CHEBI:58210"/>
    </ligand>
</feature>
<comment type="similarity">
    <text evidence="1 7">Belongs to the pyridoxamine 5'-phosphate oxidase family.</text>
</comment>
<dbReference type="OrthoDB" id="9780392at2"/>
<feature type="binding site" evidence="7 9">
    <location>
        <begin position="63"/>
        <end position="68"/>
    </location>
    <ligand>
        <name>FMN</name>
        <dbReference type="ChEBI" id="CHEBI:58210"/>
    </ligand>
</feature>
<evidence type="ECO:0000313" key="12">
    <source>
        <dbReference type="EMBL" id="SEK35625.1"/>
    </source>
</evidence>
<feature type="domain" description="Pyridoxine 5'-phosphate oxidase dimerisation C-terminal" evidence="11">
    <location>
        <begin position="174"/>
        <end position="215"/>
    </location>
</feature>
<comment type="caution">
    <text evidence="7">Lacks conserved residue(s) required for the propagation of feature annotation.</text>
</comment>
<dbReference type="PANTHER" id="PTHR10851:SF0">
    <property type="entry name" value="PYRIDOXINE-5'-PHOSPHATE OXIDASE"/>
    <property type="match status" value="1"/>
</dbReference>
<evidence type="ECO:0000259" key="11">
    <source>
        <dbReference type="Pfam" id="PF10590"/>
    </source>
</evidence>
<dbReference type="RefSeq" id="WP_091404635.1">
    <property type="nucleotide sequence ID" value="NZ_FOAB01000001.1"/>
</dbReference>
<feature type="binding site" evidence="7 8">
    <location>
        <position position="133"/>
    </location>
    <ligand>
        <name>substrate</name>
    </ligand>
</feature>
<comment type="catalytic activity">
    <reaction evidence="7">
        <text>pyridoxamine 5'-phosphate + O2 + H2O = pyridoxal 5'-phosphate + H2O2 + NH4(+)</text>
        <dbReference type="Rhea" id="RHEA:15817"/>
        <dbReference type="ChEBI" id="CHEBI:15377"/>
        <dbReference type="ChEBI" id="CHEBI:15379"/>
        <dbReference type="ChEBI" id="CHEBI:16240"/>
        <dbReference type="ChEBI" id="CHEBI:28938"/>
        <dbReference type="ChEBI" id="CHEBI:58451"/>
        <dbReference type="ChEBI" id="CHEBI:597326"/>
        <dbReference type="EC" id="1.4.3.5"/>
    </reaction>
</comment>
<evidence type="ECO:0000256" key="4">
    <source>
        <dbReference type="ARBA" id="ARBA00022643"/>
    </source>
</evidence>
<sequence length="215" mass="25121">MNRDLTSYRKSYDKKALEEKELPVSPFFLFSNWFKEVEEAGGVEEANAMTLTTSGLDGFPKARIVLLKHFDENGFVFYTNYESEKGKAMEVNSKICLSFFWPNLERQVIIKGEVKKISKKKSDDYFNSRPRGSQLGAWASEQSNIVDSRAVLEDKLVSLTEKYEGKEIPRPHFWGGYSVEPKEFEFWQGRPNRLHDRIRYVKQDENNWLTNRLSP</sequence>
<protein>
    <recommendedName>
        <fullName evidence="7">Pyridoxine/pyridoxamine 5'-phosphate oxidase</fullName>
        <ecNumber evidence="7">1.4.3.5</ecNumber>
    </recommendedName>
    <alternativeName>
        <fullName evidence="7">PNP/PMP oxidase</fullName>
        <shortName evidence="7">PNPOx</shortName>
    </alternativeName>
    <alternativeName>
        <fullName evidence="7">Pyridoxal 5'-phosphate synthase</fullName>
    </alternativeName>
</protein>
<comment type="pathway">
    <text evidence="7">Cofactor metabolism; pyridoxal 5'-phosphate salvage; pyridoxal 5'-phosphate from pyridoxine 5'-phosphate: step 1/1.</text>
</comment>
<dbReference type="InterPro" id="IPR019576">
    <property type="entry name" value="Pyridoxamine_oxidase_dimer_C"/>
</dbReference>
<dbReference type="HAMAP" id="MF_01629">
    <property type="entry name" value="PdxH"/>
    <property type="match status" value="1"/>
</dbReference>
<dbReference type="NCBIfam" id="NF004231">
    <property type="entry name" value="PRK05679.1"/>
    <property type="match status" value="1"/>
</dbReference>
<dbReference type="Pfam" id="PF10590">
    <property type="entry name" value="PNP_phzG_C"/>
    <property type="match status" value="1"/>
</dbReference>
<reference evidence="12 13" key="1">
    <citation type="submission" date="2016-10" db="EMBL/GenBank/DDBJ databases">
        <authorList>
            <person name="de Groot N.N."/>
        </authorList>
    </citation>
    <scope>NUCLEOTIDE SEQUENCE [LARGE SCALE GENOMIC DNA]</scope>
    <source>
        <strain evidence="12 13">DSM 25232</strain>
    </source>
</reference>
<evidence type="ECO:0000256" key="6">
    <source>
        <dbReference type="ARBA" id="ARBA00023096"/>
    </source>
</evidence>
<feature type="binding site" evidence="7 9">
    <location>
        <position position="187"/>
    </location>
    <ligand>
        <name>FMN</name>
        <dbReference type="ChEBI" id="CHEBI:58210"/>
    </ligand>
</feature>
<keyword evidence="5 7" id="KW-0560">Oxidoreductase</keyword>
<evidence type="ECO:0000313" key="13">
    <source>
        <dbReference type="Proteomes" id="UP000198521"/>
    </source>
</evidence>
<dbReference type="Gene3D" id="2.30.110.10">
    <property type="entry name" value="Electron Transport, Fmn-binding Protein, Chain A"/>
    <property type="match status" value="1"/>
</dbReference>
<dbReference type="EMBL" id="FOAB01000001">
    <property type="protein sequence ID" value="SEK35625.1"/>
    <property type="molecule type" value="Genomic_DNA"/>
</dbReference>
<feature type="binding site" evidence="7 8">
    <location>
        <begin position="193"/>
        <end position="195"/>
    </location>
    <ligand>
        <name>substrate</name>
    </ligand>
</feature>
<keyword evidence="13" id="KW-1185">Reference proteome</keyword>
<evidence type="ECO:0000256" key="9">
    <source>
        <dbReference type="PIRSR" id="PIRSR000190-2"/>
    </source>
</evidence>
<comment type="catalytic activity">
    <reaction evidence="7">
        <text>pyridoxine 5'-phosphate + O2 = pyridoxal 5'-phosphate + H2O2</text>
        <dbReference type="Rhea" id="RHEA:15149"/>
        <dbReference type="ChEBI" id="CHEBI:15379"/>
        <dbReference type="ChEBI" id="CHEBI:16240"/>
        <dbReference type="ChEBI" id="CHEBI:58589"/>
        <dbReference type="ChEBI" id="CHEBI:597326"/>
        <dbReference type="EC" id="1.4.3.5"/>
    </reaction>
</comment>
<evidence type="ECO:0000256" key="3">
    <source>
        <dbReference type="ARBA" id="ARBA00022630"/>
    </source>
</evidence>
<dbReference type="InterPro" id="IPR012349">
    <property type="entry name" value="Split_barrel_FMN-bd"/>
</dbReference>
<feature type="binding site" evidence="7 9">
    <location>
        <position position="197"/>
    </location>
    <ligand>
        <name>FMN</name>
        <dbReference type="ChEBI" id="CHEBI:58210"/>
    </ligand>
</feature>
<keyword evidence="3 7" id="KW-0285">Flavoprotein</keyword>
<feature type="binding site" evidence="7 9">
    <location>
        <position position="85"/>
    </location>
    <ligand>
        <name>FMN</name>
        <dbReference type="ChEBI" id="CHEBI:58210"/>
    </ligand>
</feature>
<feature type="binding site" evidence="7 8">
    <location>
        <position position="125"/>
    </location>
    <ligand>
        <name>substrate</name>
    </ligand>
</feature>
<dbReference type="InterPro" id="IPR011576">
    <property type="entry name" value="Pyridox_Oxase_N"/>
</dbReference>
<evidence type="ECO:0000256" key="5">
    <source>
        <dbReference type="ARBA" id="ARBA00023002"/>
    </source>
</evidence>
<accession>A0A1H7GIF3</accession>
<feature type="binding site" evidence="7 8">
    <location>
        <position position="68"/>
    </location>
    <ligand>
        <name>substrate</name>
    </ligand>
</feature>
<feature type="binding site" evidence="8">
    <location>
        <begin position="9"/>
        <end position="12"/>
    </location>
    <ligand>
        <name>substrate</name>
    </ligand>
</feature>
<evidence type="ECO:0000256" key="8">
    <source>
        <dbReference type="PIRSR" id="PIRSR000190-1"/>
    </source>
</evidence>
<dbReference type="STRING" id="1038014.SAMN04487910_0331"/>
<dbReference type="Proteomes" id="UP000198521">
    <property type="component" value="Unassembled WGS sequence"/>
</dbReference>
<dbReference type="NCBIfam" id="TIGR00558">
    <property type="entry name" value="pdxH"/>
    <property type="match status" value="1"/>
</dbReference>
<evidence type="ECO:0000259" key="10">
    <source>
        <dbReference type="Pfam" id="PF01243"/>
    </source>
</evidence>
<comment type="function">
    <text evidence="7">Catalyzes the oxidation of either pyridoxine 5'-phosphate (PNP) or pyridoxamine 5'-phosphate (PMP) into pyridoxal 5'-phosphate (PLP).</text>
</comment>
<organism evidence="12 13">
    <name type="scientific">Aquimarina amphilecti</name>
    <dbReference type="NCBI Taxonomy" id="1038014"/>
    <lineage>
        <taxon>Bacteria</taxon>
        <taxon>Pseudomonadati</taxon>
        <taxon>Bacteroidota</taxon>
        <taxon>Flavobacteriia</taxon>
        <taxon>Flavobacteriales</taxon>
        <taxon>Flavobacteriaceae</taxon>
        <taxon>Aquimarina</taxon>
    </lineage>
</organism>
<dbReference type="Pfam" id="PF01243">
    <property type="entry name" value="PNPOx_N"/>
    <property type="match status" value="1"/>
</dbReference>
<feature type="binding site" evidence="7 8">
    <location>
        <position position="129"/>
    </location>
    <ligand>
        <name>substrate</name>
    </ligand>
</feature>
<gene>
    <name evidence="7" type="primary">pdxH</name>
    <name evidence="12" type="ORF">SAMN04487910_0331</name>
</gene>
<keyword evidence="4 7" id="KW-0288">FMN</keyword>
<dbReference type="GO" id="GO:0010181">
    <property type="term" value="F:FMN binding"/>
    <property type="evidence" value="ECO:0007669"/>
    <property type="project" value="UniProtKB-UniRule"/>
</dbReference>
<feature type="binding site" evidence="7 9">
    <location>
        <position position="107"/>
    </location>
    <ligand>
        <name>FMN</name>
        <dbReference type="ChEBI" id="CHEBI:58210"/>
    </ligand>
</feature>
<evidence type="ECO:0000256" key="2">
    <source>
        <dbReference type="ARBA" id="ARBA00011738"/>
    </source>
</evidence>
<keyword evidence="6 7" id="KW-0664">Pyridoxine biosynthesis</keyword>
<dbReference type="PANTHER" id="PTHR10851">
    <property type="entry name" value="PYRIDOXINE-5-PHOSPHATE OXIDASE"/>
    <property type="match status" value="1"/>
</dbReference>
<dbReference type="AlphaFoldDB" id="A0A1H7GIF3"/>
<dbReference type="PIRSF" id="PIRSF000190">
    <property type="entry name" value="Pyd_amn-ph_oxd"/>
    <property type="match status" value="1"/>
</dbReference>
<dbReference type="InterPro" id="IPR019740">
    <property type="entry name" value="Pyridox_Oxase_CS"/>
</dbReference>
<dbReference type="SUPFAM" id="SSF50475">
    <property type="entry name" value="FMN-binding split barrel"/>
    <property type="match status" value="1"/>
</dbReference>
<dbReference type="GO" id="GO:0008615">
    <property type="term" value="P:pyridoxine biosynthetic process"/>
    <property type="evidence" value="ECO:0007669"/>
    <property type="project" value="UniProtKB-UniRule"/>
</dbReference>
<feature type="binding site" evidence="7 9">
    <location>
        <begin position="142"/>
        <end position="143"/>
    </location>
    <ligand>
        <name>FMN</name>
        <dbReference type="ChEBI" id="CHEBI:58210"/>
    </ligand>
</feature>
<feature type="domain" description="Pyridoxamine 5'-phosphate oxidase N-terminal" evidence="10">
    <location>
        <begin position="43"/>
        <end position="156"/>
    </location>
</feature>
<dbReference type="EC" id="1.4.3.5" evidence="7"/>
<comment type="cofactor">
    <cofactor evidence="7 9">
        <name>FMN</name>
        <dbReference type="ChEBI" id="CHEBI:58210"/>
    </cofactor>
    <text evidence="7 9">Binds 1 FMN per subunit.</text>
</comment>
<name>A0A1H7GIF3_AQUAM</name>
<comment type="pathway">
    <text evidence="7">Cofactor metabolism; pyridoxal 5'-phosphate salvage; pyridoxal 5'-phosphate from pyridoxamine 5'-phosphate: step 1/1.</text>
</comment>
<evidence type="ECO:0000256" key="7">
    <source>
        <dbReference type="HAMAP-Rule" id="MF_01629"/>
    </source>
</evidence>
<dbReference type="UniPathway" id="UPA01068">
    <property type="reaction ID" value="UER00304"/>
</dbReference>
<dbReference type="PROSITE" id="PS01064">
    <property type="entry name" value="PYRIDOX_OXIDASE"/>
    <property type="match status" value="1"/>
</dbReference>
<dbReference type="GO" id="GO:0004733">
    <property type="term" value="F:pyridoxamine phosphate oxidase activity"/>
    <property type="evidence" value="ECO:0007669"/>
    <property type="project" value="UniProtKB-UniRule"/>
</dbReference>
<proteinExistence type="inferred from homology"/>
<comment type="subunit">
    <text evidence="2 7">Homodimer.</text>
</comment>
<evidence type="ECO:0000256" key="1">
    <source>
        <dbReference type="ARBA" id="ARBA00007301"/>
    </source>
</evidence>